<dbReference type="InterPro" id="IPR013325">
    <property type="entry name" value="RNA_pol_sigma_r2"/>
</dbReference>
<organism evidence="7 8">
    <name type="scientific">Clostridium tepidiprofundi DSM 19306</name>
    <dbReference type="NCBI Taxonomy" id="1121338"/>
    <lineage>
        <taxon>Bacteria</taxon>
        <taxon>Bacillati</taxon>
        <taxon>Bacillota</taxon>
        <taxon>Clostridia</taxon>
        <taxon>Eubacteriales</taxon>
        <taxon>Clostridiaceae</taxon>
        <taxon>Clostridium</taxon>
    </lineage>
</organism>
<dbReference type="OrthoDB" id="9789355at2"/>
<feature type="domain" description="RNA polymerase sigma-70 region 2" evidence="5">
    <location>
        <begin position="33"/>
        <end position="100"/>
    </location>
</feature>
<proteinExistence type="inferred from homology"/>
<dbReference type="PANTHER" id="PTHR43133:SF51">
    <property type="entry name" value="RNA POLYMERASE SIGMA FACTOR"/>
    <property type="match status" value="1"/>
</dbReference>
<dbReference type="GO" id="GO:0006352">
    <property type="term" value="P:DNA-templated transcription initiation"/>
    <property type="evidence" value="ECO:0007669"/>
    <property type="project" value="InterPro"/>
</dbReference>
<dbReference type="AlphaFoldDB" id="A0A151B659"/>
<dbReference type="RefSeq" id="WP_066823085.1">
    <property type="nucleotide sequence ID" value="NZ_LTBA01000005.1"/>
</dbReference>
<protein>
    <submittedName>
        <fullName evidence="7">ECF RNA polymerase sigma factor SigW</fullName>
    </submittedName>
</protein>
<dbReference type="SUPFAM" id="SSF88946">
    <property type="entry name" value="Sigma2 domain of RNA polymerase sigma factors"/>
    <property type="match status" value="1"/>
</dbReference>
<evidence type="ECO:0000256" key="1">
    <source>
        <dbReference type="ARBA" id="ARBA00010641"/>
    </source>
</evidence>
<keyword evidence="4" id="KW-0804">Transcription</keyword>
<evidence type="ECO:0000259" key="6">
    <source>
        <dbReference type="Pfam" id="PF08281"/>
    </source>
</evidence>
<dbReference type="Pfam" id="PF08281">
    <property type="entry name" value="Sigma70_r4_2"/>
    <property type="match status" value="1"/>
</dbReference>
<dbReference type="InterPro" id="IPR039425">
    <property type="entry name" value="RNA_pol_sigma-70-like"/>
</dbReference>
<evidence type="ECO:0000256" key="2">
    <source>
        <dbReference type="ARBA" id="ARBA00023015"/>
    </source>
</evidence>
<evidence type="ECO:0000313" key="8">
    <source>
        <dbReference type="Proteomes" id="UP000075531"/>
    </source>
</evidence>
<dbReference type="PATRIC" id="fig|1121338.3.peg.877"/>
<reference evidence="7 8" key="1">
    <citation type="submission" date="2016-02" db="EMBL/GenBank/DDBJ databases">
        <title>Genome sequence of Clostridium tepidiprofundi DSM 19306.</title>
        <authorList>
            <person name="Poehlein A."/>
            <person name="Daniel R."/>
        </authorList>
    </citation>
    <scope>NUCLEOTIDE SEQUENCE [LARGE SCALE GENOMIC DNA]</scope>
    <source>
        <strain evidence="7 8">DSM 19306</strain>
    </source>
</reference>
<dbReference type="InterPro" id="IPR014284">
    <property type="entry name" value="RNA_pol_sigma-70_dom"/>
</dbReference>
<comment type="similarity">
    <text evidence="1">Belongs to the sigma-70 factor family. ECF subfamily.</text>
</comment>
<gene>
    <name evidence="7" type="primary">sigW_2</name>
    <name evidence="7" type="ORF">CLTEP_08570</name>
</gene>
<evidence type="ECO:0000259" key="5">
    <source>
        <dbReference type="Pfam" id="PF04542"/>
    </source>
</evidence>
<keyword evidence="2" id="KW-0805">Transcription regulation</keyword>
<dbReference type="InterPro" id="IPR036388">
    <property type="entry name" value="WH-like_DNA-bd_sf"/>
</dbReference>
<evidence type="ECO:0000313" key="7">
    <source>
        <dbReference type="EMBL" id="KYH35232.1"/>
    </source>
</evidence>
<sequence length="197" mass="23524">MNYIYGGIGDDEVEDIKLVENILDGNVDSFNILVNKYEYMILKFIYGMIRDKEASEDITQEVFITIYNRLYMYDKKRKFTNWILQIAKNKCIDYMRKYKRVYESNIEDARNLVSSDISPEEALEYRETKKQVQDFINELDDIDRQILTMKYSQDITFGDIADVLGMNLSTVKRRYYKIRDNYKMYRNDTKRGVSSGL</sequence>
<comment type="caution">
    <text evidence="7">The sequence shown here is derived from an EMBL/GenBank/DDBJ whole genome shotgun (WGS) entry which is preliminary data.</text>
</comment>
<evidence type="ECO:0000256" key="4">
    <source>
        <dbReference type="ARBA" id="ARBA00023163"/>
    </source>
</evidence>
<dbReference type="STRING" id="1121338.CLTEP_08570"/>
<accession>A0A151B659</accession>
<feature type="domain" description="RNA polymerase sigma factor 70 region 4 type 2" evidence="6">
    <location>
        <begin position="131"/>
        <end position="179"/>
    </location>
</feature>
<dbReference type="GO" id="GO:0003677">
    <property type="term" value="F:DNA binding"/>
    <property type="evidence" value="ECO:0007669"/>
    <property type="project" value="InterPro"/>
</dbReference>
<dbReference type="NCBIfam" id="TIGR02937">
    <property type="entry name" value="sigma70-ECF"/>
    <property type="match status" value="1"/>
</dbReference>
<dbReference type="EMBL" id="LTBA01000005">
    <property type="protein sequence ID" value="KYH35232.1"/>
    <property type="molecule type" value="Genomic_DNA"/>
</dbReference>
<dbReference type="InterPro" id="IPR013249">
    <property type="entry name" value="RNA_pol_sigma70_r4_t2"/>
</dbReference>
<dbReference type="PANTHER" id="PTHR43133">
    <property type="entry name" value="RNA POLYMERASE ECF-TYPE SIGMA FACTO"/>
    <property type="match status" value="1"/>
</dbReference>
<dbReference type="Gene3D" id="1.10.1740.10">
    <property type="match status" value="1"/>
</dbReference>
<name>A0A151B659_9CLOT</name>
<dbReference type="CDD" id="cd06171">
    <property type="entry name" value="Sigma70_r4"/>
    <property type="match status" value="1"/>
</dbReference>
<dbReference type="SUPFAM" id="SSF88659">
    <property type="entry name" value="Sigma3 and sigma4 domains of RNA polymerase sigma factors"/>
    <property type="match status" value="1"/>
</dbReference>
<dbReference type="Pfam" id="PF04542">
    <property type="entry name" value="Sigma70_r2"/>
    <property type="match status" value="1"/>
</dbReference>
<dbReference type="InterPro" id="IPR013324">
    <property type="entry name" value="RNA_pol_sigma_r3/r4-like"/>
</dbReference>
<keyword evidence="8" id="KW-1185">Reference proteome</keyword>
<dbReference type="Gene3D" id="1.10.10.10">
    <property type="entry name" value="Winged helix-like DNA-binding domain superfamily/Winged helix DNA-binding domain"/>
    <property type="match status" value="1"/>
</dbReference>
<dbReference type="Proteomes" id="UP000075531">
    <property type="component" value="Unassembled WGS sequence"/>
</dbReference>
<dbReference type="GO" id="GO:0016987">
    <property type="term" value="F:sigma factor activity"/>
    <property type="evidence" value="ECO:0007669"/>
    <property type="project" value="UniProtKB-KW"/>
</dbReference>
<evidence type="ECO:0000256" key="3">
    <source>
        <dbReference type="ARBA" id="ARBA00023082"/>
    </source>
</evidence>
<dbReference type="InterPro" id="IPR007627">
    <property type="entry name" value="RNA_pol_sigma70_r2"/>
</dbReference>
<keyword evidence="3" id="KW-0731">Sigma factor</keyword>